<dbReference type="InterPro" id="IPR001452">
    <property type="entry name" value="SH3_domain"/>
</dbReference>
<evidence type="ECO:0000256" key="1">
    <source>
        <dbReference type="ARBA" id="ARBA00011903"/>
    </source>
</evidence>
<keyword evidence="5" id="KW-0418">Kinase</keyword>
<evidence type="ECO:0000256" key="11">
    <source>
        <dbReference type="SAM" id="MobiDB-lite"/>
    </source>
</evidence>
<feature type="compositionally biased region" description="Basic and acidic residues" evidence="11">
    <location>
        <begin position="1076"/>
        <end position="1092"/>
    </location>
</feature>
<dbReference type="CDD" id="cd00174">
    <property type="entry name" value="SH3"/>
    <property type="match status" value="1"/>
</dbReference>
<feature type="compositionally biased region" description="Basic and acidic residues" evidence="11">
    <location>
        <begin position="749"/>
        <end position="779"/>
    </location>
</feature>
<accession>A0AAD9JUE2</accession>
<keyword evidence="4 10" id="KW-0547">Nucleotide-binding</keyword>
<dbReference type="Gene3D" id="1.10.150.50">
    <property type="entry name" value="Transcription Factor, Ets-1"/>
    <property type="match status" value="1"/>
</dbReference>
<dbReference type="Gene3D" id="3.30.200.20">
    <property type="entry name" value="Phosphorylase Kinase, domain 1"/>
    <property type="match status" value="1"/>
</dbReference>
<organism evidence="15 16">
    <name type="scientific">Paralvinella palmiformis</name>
    <dbReference type="NCBI Taxonomy" id="53620"/>
    <lineage>
        <taxon>Eukaryota</taxon>
        <taxon>Metazoa</taxon>
        <taxon>Spiralia</taxon>
        <taxon>Lophotrochozoa</taxon>
        <taxon>Annelida</taxon>
        <taxon>Polychaeta</taxon>
        <taxon>Sedentaria</taxon>
        <taxon>Canalipalpata</taxon>
        <taxon>Terebellida</taxon>
        <taxon>Terebelliformia</taxon>
        <taxon>Alvinellidae</taxon>
        <taxon>Paralvinella</taxon>
    </lineage>
</organism>
<dbReference type="SMART" id="SM00219">
    <property type="entry name" value="TyrKc"/>
    <property type="match status" value="1"/>
</dbReference>
<sequence>MAHVKDLYEFLCEAELQHYYDSFKNDLKVTNLNQMKYVEEEDLVDMGMTKPEVRRLKKYYKKECPQGTFGKLRKILKGTDGVPVQGDRSPPVYQPSVPSTPGKHVITEDAISVLKTLGSGEFGTVQQGVWTTDDGKRVQVAVKCLAREKIESGMTDFLKEATIMHTLDHEYIVRLYGVVLGIQSLMLVTELAPLRSLLECLKDRALKTCFTVPHLVLFTYQIAQGMAYLESKRFIHRDLAARNILVFAKDKVKISDFGLSRALGVGKDYYQTNFNVNLKLPIAWCAPECINYLKFTSASDVWAFGVAIWEIFSYGFQPWAGFTGQQPGAGSCDNIGDTNSKAWEYTIKILDAIDEPNCQRLERPELCPSGHYEMMLKCWEHQPEKRPKFSELAAQLTMMKPERVQAIQDFIGTLSKDLLYYKAMDIITILDRRCDDPPVAGMWRGVTDSGRVGYFDPCKVAPYVDIRASPLHRKVKISRKESARKSARINRSKLHAGMIGRPESDLRHTGHIGYDGAMFGDVSFIGDNYDKLPVKVVTPTHRANGGSVSSLSYLDECDGSSTNFSQSELSLDSTQTDSIMTMSMCSVMTTSMGSQDGTLTDVSSMHSDFDILSKSKSDEGVIDRYEEINDTNDELDFKMPDLGFGGGLDLGPSFMDEVMKALSSTKESPSKSDALVNDKSPLIEKDSPFGSGKTSFDNVAMVTDTDSQSTTDREGSVGPASSFTSQEVADDKQTDDQPKEEKKKKHKLKLEGAVKDKFIPQRDLKQKDRIRTLSASDEKRIDDAIELANEFAQMRTSDEMTGSAATPDSTADHNGVDATRPRSAFSLRKKSPHPDKKSFTEEMATLSSSSEILTPEAQEAYNLLVVKGSVPDRISKKVRRSSNKEPSERTTFMSRTGRTINQNIREPQGLPCPVISPRILQENGDGDVDSNPLRRLRDSSHTFISKPRILSKPLGVGHSTDQTNGWGSGKKQAGGTQAELNANLSFFAKLKEQEQLHEQDGDCGEKSCNGADGEVVCVSSSKNVTLQCSHGLANANVNTNHIPLPPRQPLKSSTLNQKPRQRKYPLDMSSYSQNMDDPRLSGHYSDQDHPSSDDGSDSLGLSWGHSGSAVMYGEQDQLNITQESDDSVFSDHEQVVPRPSQLCGRNQKNLRSVSPRGLASSRHRDRCPGGVEMSDSRLSLSVKGVKVSASELGYYDTADLFWAKQINFDELAPGEEDLPDRQPSPIPGRYKTSDNVSYEDLMEFALDGPKHPREPEEQMCDEVRLMRRVLSKDVTTEDCMYALEETRWEVHSAIKLIKLKQLLSADLADKDMCKKVLMANQWSVEDAANQLLAHPPGQDSPDLVHV</sequence>
<reference evidence="15" key="1">
    <citation type="journal article" date="2023" name="Mol. Biol. Evol.">
        <title>Third-Generation Sequencing Reveals the Adaptive Role of the Epigenome in Three Deep-Sea Polychaetes.</title>
        <authorList>
            <person name="Perez M."/>
            <person name="Aroh O."/>
            <person name="Sun Y."/>
            <person name="Lan Y."/>
            <person name="Juniper S.K."/>
            <person name="Young C.R."/>
            <person name="Angers B."/>
            <person name="Qian P.Y."/>
        </authorList>
    </citation>
    <scope>NUCLEOTIDE SEQUENCE</scope>
    <source>
        <strain evidence="15">P08H-3</strain>
    </source>
</reference>
<dbReference type="InterPro" id="IPR008266">
    <property type="entry name" value="Tyr_kinase_AS"/>
</dbReference>
<evidence type="ECO:0000256" key="4">
    <source>
        <dbReference type="ARBA" id="ARBA00022741"/>
    </source>
</evidence>
<feature type="domain" description="SH3" evidence="12">
    <location>
        <begin position="399"/>
        <end position="465"/>
    </location>
</feature>
<dbReference type="PROSITE" id="PS00107">
    <property type="entry name" value="PROTEIN_KINASE_ATP"/>
    <property type="match status" value="1"/>
</dbReference>
<dbReference type="SUPFAM" id="SSF47769">
    <property type="entry name" value="SAM/Pointed domain"/>
    <property type="match status" value="1"/>
</dbReference>
<evidence type="ECO:0000259" key="14">
    <source>
        <dbReference type="PROSITE" id="PS50108"/>
    </source>
</evidence>
<feature type="region of interest" description="Disordered" evidence="11">
    <location>
        <begin position="1039"/>
        <end position="1102"/>
    </location>
</feature>
<feature type="region of interest" description="Disordered" evidence="11">
    <location>
        <begin position="875"/>
        <end position="911"/>
    </location>
</feature>
<dbReference type="PROSITE" id="PS50011">
    <property type="entry name" value="PROTEIN_KINASE_DOM"/>
    <property type="match status" value="1"/>
</dbReference>
<feature type="compositionally biased region" description="Polar residues" evidence="11">
    <location>
        <begin position="889"/>
        <end position="905"/>
    </location>
</feature>
<evidence type="ECO:0000256" key="8">
    <source>
        <dbReference type="ARBA" id="ARBA00047899"/>
    </source>
</evidence>
<evidence type="ECO:0000256" key="5">
    <source>
        <dbReference type="ARBA" id="ARBA00022777"/>
    </source>
</evidence>
<proteinExistence type="predicted"/>
<evidence type="ECO:0000259" key="12">
    <source>
        <dbReference type="PROSITE" id="PS50002"/>
    </source>
</evidence>
<dbReference type="Proteomes" id="UP001208570">
    <property type="component" value="Unassembled WGS sequence"/>
</dbReference>
<evidence type="ECO:0000256" key="10">
    <source>
        <dbReference type="PROSITE-ProRule" id="PRU10141"/>
    </source>
</evidence>
<dbReference type="PROSITE" id="PS50108">
    <property type="entry name" value="CRIB"/>
    <property type="match status" value="1"/>
</dbReference>
<dbReference type="InterPro" id="IPR000095">
    <property type="entry name" value="CRIB_dom"/>
</dbReference>
<comment type="caution">
    <text evidence="15">The sequence shown here is derived from an EMBL/GenBank/DDBJ whole genome shotgun (WGS) entry which is preliminary data.</text>
</comment>
<dbReference type="Gene3D" id="1.10.510.10">
    <property type="entry name" value="Transferase(Phosphotransferase) domain 1"/>
    <property type="match status" value="1"/>
</dbReference>
<dbReference type="PRINTS" id="PR00109">
    <property type="entry name" value="TYRKINASE"/>
</dbReference>
<keyword evidence="16" id="KW-1185">Reference proteome</keyword>
<evidence type="ECO:0000256" key="6">
    <source>
        <dbReference type="ARBA" id="ARBA00022840"/>
    </source>
</evidence>
<dbReference type="SMART" id="SM00220">
    <property type="entry name" value="S_TKc"/>
    <property type="match status" value="1"/>
</dbReference>
<evidence type="ECO:0000256" key="9">
    <source>
        <dbReference type="PROSITE-ProRule" id="PRU00192"/>
    </source>
</evidence>
<feature type="region of interest" description="Disordered" evidence="11">
    <location>
        <begin position="799"/>
        <end position="841"/>
    </location>
</feature>
<dbReference type="InterPro" id="IPR011009">
    <property type="entry name" value="Kinase-like_dom_sf"/>
</dbReference>
<comment type="catalytic activity">
    <reaction evidence="8">
        <text>L-threonyl-[protein] + ATP = O-phospho-L-threonyl-[protein] + ADP + H(+)</text>
        <dbReference type="Rhea" id="RHEA:46608"/>
        <dbReference type="Rhea" id="RHEA-COMP:11060"/>
        <dbReference type="Rhea" id="RHEA-COMP:11605"/>
        <dbReference type="ChEBI" id="CHEBI:15378"/>
        <dbReference type="ChEBI" id="CHEBI:30013"/>
        <dbReference type="ChEBI" id="CHEBI:30616"/>
        <dbReference type="ChEBI" id="CHEBI:61977"/>
        <dbReference type="ChEBI" id="CHEBI:456216"/>
        <dbReference type="EC" id="2.7.11.1"/>
    </reaction>
</comment>
<evidence type="ECO:0000256" key="3">
    <source>
        <dbReference type="ARBA" id="ARBA00022679"/>
    </source>
</evidence>
<dbReference type="InterPro" id="IPR013761">
    <property type="entry name" value="SAM/pointed_sf"/>
</dbReference>
<name>A0AAD9JUE2_9ANNE</name>
<feature type="compositionally biased region" description="Polar residues" evidence="11">
    <location>
        <begin position="799"/>
        <end position="809"/>
    </location>
</feature>
<dbReference type="GO" id="GO:0005524">
    <property type="term" value="F:ATP binding"/>
    <property type="evidence" value="ECO:0007669"/>
    <property type="project" value="UniProtKB-UniRule"/>
</dbReference>
<feature type="binding site" evidence="10">
    <location>
        <position position="143"/>
    </location>
    <ligand>
        <name>ATP</name>
        <dbReference type="ChEBI" id="CHEBI:30616"/>
    </ligand>
</feature>
<dbReference type="PANTHER" id="PTHR24418">
    <property type="entry name" value="TYROSINE-PROTEIN KINASE"/>
    <property type="match status" value="1"/>
</dbReference>
<dbReference type="InterPro" id="IPR050198">
    <property type="entry name" value="Non-receptor_tyrosine_kinases"/>
</dbReference>
<keyword evidence="3" id="KW-0808">Transferase</keyword>
<evidence type="ECO:0000313" key="15">
    <source>
        <dbReference type="EMBL" id="KAK2159483.1"/>
    </source>
</evidence>
<dbReference type="InterPro" id="IPR001245">
    <property type="entry name" value="Ser-Thr/Tyr_kinase_cat_dom"/>
</dbReference>
<feature type="region of interest" description="Disordered" evidence="11">
    <location>
        <begin position="661"/>
        <end position="779"/>
    </location>
</feature>
<evidence type="ECO:0000256" key="2">
    <source>
        <dbReference type="ARBA" id="ARBA00022443"/>
    </source>
</evidence>
<dbReference type="InterPro" id="IPR017441">
    <property type="entry name" value="Protein_kinase_ATP_BS"/>
</dbReference>
<dbReference type="EMBL" id="JAODUP010000152">
    <property type="protein sequence ID" value="KAK2159483.1"/>
    <property type="molecule type" value="Genomic_DNA"/>
</dbReference>
<dbReference type="Pfam" id="PF07714">
    <property type="entry name" value="PK_Tyr_Ser-Thr"/>
    <property type="match status" value="1"/>
</dbReference>
<evidence type="ECO:0000313" key="16">
    <source>
        <dbReference type="Proteomes" id="UP001208570"/>
    </source>
</evidence>
<keyword evidence="6 10" id="KW-0067">ATP-binding</keyword>
<evidence type="ECO:0000259" key="13">
    <source>
        <dbReference type="PROSITE" id="PS50011"/>
    </source>
</evidence>
<keyword evidence="7" id="KW-0829">Tyrosine-protein kinase</keyword>
<protein>
    <recommendedName>
        <fullName evidence="1">non-specific protein-tyrosine kinase</fullName>
        <ecNumber evidence="1">2.7.10.2</ecNumber>
    </recommendedName>
</protein>
<feature type="domain" description="Protein kinase" evidence="13">
    <location>
        <begin position="111"/>
        <end position="398"/>
    </location>
</feature>
<dbReference type="Pfam" id="PF22931">
    <property type="entry name" value="SAM_TNK"/>
    <property type="match status" value="1"/>
</dbReference>
<dbReference type="InterPro" id="IPR000719">
    <property type="entry name" value="Prot_kinase_dom"/>
</dbReference>
<dbReference type="PROSITE" id="PS00109">
    <property type="entry name" value="PROTEIN_KINASE_TYR"/>
    <property type="match status" value="1"/>
</dbReference>
<dbReference type="InterPro" id="IPR020635">
    <property type="entry name" value="Tyr_kinase_cat_dom"/>
</dbReference>
<dbReference type="CDD" id="cd09539">
    <property type="entry name" value="SAM_TNK-like"/>
    <property type="match status" value="1"/>
</dbReference>
<evidence type="ECO:0000256" key="7">
    <source>
        <dbReference type="ARBA" id="ARBA00023137"/>
    </source>
</evidence>
<dbReference type="FunFam" id="1.10.510.10:FF:000521">
    <property type="entry name" value="Tyrosine-protein kinase pr2"/>
    <property type="match status" value="1"/>
</dbReference>
<feature type="region of interest" description="Disordered" evidence="11">
    <location>
        <begin position="1213"/>
        <end position="1232"/>
    </location>
</feature>
<dbReference type="GO" id="GO:0004674">
    <property type="term" value="F:protein serine/threonine kinase activity"/>
    <property type="evidence" value="ECO:0007669"/>
    <property type="project" value="UniProtKB-EC"/>
</dbReference>
<dbReference type="EC" id="2.7.10.2" evidence="1"/>
<dbReference type="InterPro" id="IPR049587">
    <property type="entry name" value="TNK-like_SAM"/>
</dbReference>
<dbReference type="SUPFAM" id="SSF56112">
    <property type="entry name" value="Protein kinase-like (PK-like)"/>
    <property type="match status" value="1"/>
</dbReference>
<dbReference type="PROSITE" id="PS50002">
    <property type="entry name" value="SH3"/>
    <property type="match status" value="1"/>
</dbReference>
<feature type="region of interest" description="Disordered" evidence="11">
    <location>
        <begin position="1150"/>
        <end position="1174"/>
    </location>
</feature>
<keyword evidence="2 9" id="KW-0728">SH3 domain</keyword>
<feature type="domain" description="CRIB" evidence="14">
    <location>
        <begin position="499"/>
        <end position="513"/>
    </location>
</feature>
<feature type="compositionally biased region" description="Basic and acidic residues" evidence="11">
    <location>
        <begin position="729"/>
        <end position="741"/>
    </location>
</feature>
<dbReference type="InterPro" id="IPR055175">
    <property type="entry name" value="ACK/TNK-like_SAM"/>
</dbReference>
<gene>
    <name evidence="15" type="ORF">LSH36_152g04039</name>
</gene>
<dbReference type="GO" id="GO:0004715">
    <property type="term" value="F:non-membrane spanning protein tyrosine kinase activity"/>
    <property type="evidence" value="ECO:0007669"/>
    <property type="project" value="UniProtKB-EC"/>
</dbReference>